<keyword evidence="6 15" id="KW-0418">Kinase</keyword>
<feature type="region of interest" description="Disordered" evidence="11">
    <location>
        <begin position="696"/>
        <end position="726"/>
    </location>
</feature>
<accession>A0ABX9UH38</accession>
<comment type="catalytic activity">
    <reaction evidence="9">
        <text>L-seryl-[protein] + ATP = O-phospho-L-seryl-[protein] + ADP + H(+)</text>
        <dbReference type="Rhea" id="RHEA:17989"/>
        <dbReference type="Rhea" id="RHEA-COMP:9863"/>
        <dbReference type="Rhea" id="RHEA-COMP:11604"/>
        <dbReference type="ChEBI" id="CHEBI:15378"/>
        <dbReference type="ChEBI" id="CHEBI:29999"/>
        <dbReference type="ChEBI" id="CHEBI:30616"/>
        <dbReference type="ChEBI" id="CHEBI:83421"/>
        <dbReference type="ChEBI" id="CHEBI:456216"/>
        <dbReference type="EC" id="2.7.11.1"/>
    </reaction>
</comment>
<evidence type="ECO:0000259" key="14">
    <source>
        <dbReference type="PROSITE" id="PS51178"/>
    </source>
</evidence>
<evidence type="ECO:0000256" key="4">
    <source>
        <dbReference type="ARBA" id="ARBA00022737"/>
    </source>
</evidence>
<evidence type="ECO:0000256" key="8">
    <source>
        <dbReference type="ARBA" id="ARBA00047899"/>
    </source>
</evidence>
<keyword evidence="5 10" id="KW-0547">Nucleotide-binding</keyword>
<evidence type="ECO:0000313" key="16">
    <source>
        <dbReference type="Proteomes" id="UP000266886"/>
    </source>
</evidence>
<dbReference type="CDD" id="cd14014">
    <property type="entry name" value="STKc_PknB_like"/>
    <property type="match status" value="1"/>
</dbReference>
<comment type="catalytic activity">
    <reaction evidence="8">
        <text>L-threonyl-[protein] + ATP = O-phospho-L-threonyl-[protein] + ADP + H(+)</text>
        <dbReference type="Rhea" id="RHEA:46608"/>
        <dbReference type="Rhea" id="RHEA-COMP:11060"/>
        <dbReference type="Rhea" id="RHEA-COMP:11605"/>
        <dbReference type="ChEBI" id="CHEBI:15378"/>
        <dbReference type="ChEBI" id="CHEBI:30013"/>
        <dbReference type="ChEBI" id="CHEBI:30616"/>
        <dbReference type="ChEBI" id="CHEBI:61977"/>
        <dbReference type="ChEBI" id="CHEBI:456216"/>
        <dbReference type="EC" id="2.7.11.1"/>
    </reaction>
</comment>
<organism evidence="15 16">
    <name type="scientific">Corynebacterium gottingense</name>
    <dbReference type="NCBI Taxonomy" id="2041036"/>
    <lineage>
        <taxon>Bacteria</taxon>
        <taxon>Bacillati</taxon>
        <taxon>Actinomycetota</taxon>
        <taxon>Actinomycetes</taxon>
        <taxon>Mycobacteriales</taxon>
        <taxon>Corynebacteriaceae</taxon>
        <taxon>Corynebacterium</taxon>
    </lineage>
</organism>
<dbReference type="PROSITE" id="PS50011">
    <property type="entry name" value="PROTEIN_KINASE_DOM"/>
    <property type="match status" value="1"/>
</dbReference>
<keyword evidence="7 10" id="KW-0067">ATP-binding</keyword>
<dbReference type="PANTHER" id="PTHR43289">
    <property type="entry name" value="MITOGEN-ACTIVATED PROTEIN KINASE KINASE KINASE 20-RELATED"/>
    <property type="match status" value="1"/>
</dbReference>
<dbReference type="CDD" id="cd06577">
    <property type="entry name" value="PASTA_pknB"/>
    <property type="match status" value="3"/>
</dbReference>
<dbReference type="PROSITE" id="PS00107">
    <property type="entry name" value="PROTEIN_KINASE_ATP"/>
    <property type="match status" value="1"/>
</dbReference>
<evidence type="ECO:0000256" key="5">
    <source>
        <dbReference type="ARBA" id="ARBA00022741"/>
    </source>
</evidence>
<dbReference type="Gene3D" id="3.30.200.20">
    <property type="entry name" value="Phosphorylase Kinase, domain 1"/>
    <property type="match status" value="1"/>
</dbReference>
<dbReference type="PROSITE" id="PS00108">
    <property type="entry name" value="PROTEIN_KINASE_ST"/>
    <property type="match status" value="1"/>
</dbReference>
<evidence type="ECO:0000256" key="6">
    <source>
        <dbReference type="ARBA" id="ARBA00022777"/>
    </source>
</evidence>
<feature type="domain" description="Protein kinase" evidence="13">
    <location>
        <begin position="6"/>
        <end position="294"/>
    </location>
</feature>
<keyword evidence="12" id="KW-0812">Transmembrane</keyword>
<dbReference type="GO" id="GO:0016301">
    <property type="term" value="F:kinase activity"/>
    <property type="evidence" value="ECO:0007669"/>
    <property type="project" value="UniProtKB-KW"/>
</dbReference>
<dbReference type="NCBIfam" id="NF033483">
    <property type="entry name" value="PknB_PASTA_kin"/>
    <property type="match status" value="1"/>
</dbReference>
<feature type="domain" description="PASTA" evidence="14">
    <location>
        <begin position="416"/>
        <end position="482"/>
    </location>
</feature>
<dbReference type="InterPro" id="IPR011009">
    <property type="entry name" value="Kinase-like_dom_sf"/>
</dbReference>
<feature type="compositionally biased region" description="Low complexity" evidence="11">
    <location>
        <begin position="333"/>
        <end position="362"/>
    </location>
</feature>
<evidence type="ECO:0000256" key="1">
    <source>
        <dbReference type="ARBA" id="ARBA00012513"/>
    </source>
</evidence>
<dbReference type="SUPFAM" id="SSF56112">
    <property type="entry name" value="Protein kinase-like (PK-like)"/>
    <property type="match status" value="1"/>
</dbReference>
<evidence type="ECO:0000256" key="9">
    <source>
        <dbReference type="ARBA" id="ARBA00048679"/>
    </source>
</evidence>
<dbReference type="InterPro" id="IPR005543">
    <property type="entry name" value="PASTA_dom"/>
</dbReference>
<evidence type="ECO:0000256" key="3">
    <source>
        <dbReference type="ARBA" id="ARBA00022679"/>
    </source>
</evidence>
<evidence type="ECO:0000256" key="12">
    <source>
        <dbReference type="SAM" id="Phobius"/>
    </source>
</evidence>
<proteinExistence type="predicted"/>
<feature type="domain" description="PASTA" evidence="14">
    <location>
        <begin position="483"/>
        <end position="551"/>
    </location>
</feature>
<evidence type="ECO:0000256" key="2">
    <source>
        <dbReference type="ARBA" id="ARBA00022527"/>
    </source>
</evidence>
<feature type="domain" description="PASTA" evidence="14">
    <location>
        <begin position="552"/>
        <end position="616"/>
    </location>
</feature>
<protein>
    <recommendedName>
        <fullName evidence="1">non-specific serine/threonine protein kinase</fullName>
        <ecNumber evidence="1">2.7.11.1</ecNumber>
    </recommendedName>
</protein>
<dbReference type="PANTHER" id="PTHR43289:SF6">
    <property type="entry name" value="SERINE_THREONINE-PROTEIN KINASE NEKL-3"/>
    <property type="match status" value="1"/>
</dbReference>
<sequence length="726" mass="76885">MIADRYELGDVIGTGGMSDVYAATDTVLGRGVAVKMLKMDMARDESFRERFRLEAQNSARLNHPNIVAVYDTGAENVDGVAVPFIVMERVNGRNLRDIVREDGPLPPNRAASLLIPVARALQASHDAGIIHRDIKPANIMVTNTGEVKVMDFGIARAVDDSSSVHTQTSAVIGTAQYLSPEQARGKPVDARSDIYALGCVMYEAVTGTPPFENESPFGVAYMHVQEDPEPPSERLAALGRTNGAHGTVANAADAANALTDDEAVNLDSVILTAMAKHPADRYQSATQMCEDLTLLERGSVTHAARTHLAAAEHDLGQQQPGAHAADATVVGATAVPGPHAPQAPQSPQGPQGPQGAVPRPQGTTRYEDHRRSHEKRRISWMKWIAALLGLILLGAASWLAYEYFSTPDTSSDTPVEESMVQVPDVTGKHRDEAVAELEDLGFQVAVSDEPSPDFARGDVIGTNPTAGSELQRGTLITVSVSTGKEVTDVPDLTDMAPQEAQALLEESGLELNEEIRHEASEDVPEGAIISQHPAAGTQLSKGSKVTITVSSGPKQVEIPSLVGLDVNQATATLSSLDLRATVTKIDSERPDGEVLAVAGENTEVNAGTTVELRVSNGMLMIMPEITRLDVNAADEKLREAGWNGRLVAGPPVPTGAMVDAGMIGHQGVGAGETIRKDQAIGYNLWEFDAAQLNPLNNSAASRTPGKVSPQNANGNQLGDAIRGLGL</sequence>
<gene>
    <name evidence="15" type="primary">pknB</name>
    <name evidence="15" type="ORF">EAW56_10940</name>
</gene>
<dbReference type="Pfam" id="PF03793">
    <property type="entry name" value="PASTA"/>
    <property type="match status" value="3"/>
</dbReference>
<keyword evidence="16" id="KW-1185">Reference proteome</keyword>
<dbReference type="SMART" id="SM00220">
    <property type="entry name" value="S_TKc"/>
    <property type="match status" value="1"/>
</dbReference>
<dbReference type="RefSeq" id="WP_122086561.1">
    <property type="nucleotide sequence ID" value="NZ_CBCRWO010000027.1"/>
</dbReference>
<keyword evidence="2" id="KW-0723">Serine/threonine-protein kinase</keyword>
<keyword evidence="12" id="KW-0472">Membrane</keyword>
<evidence type="ECO:0000256" key="11">
    <source>
        <dbReference type="SAM" id="MobiDB-lite"/>
    </source>
</evidence>
<dbReference type="InterPro" id="IPR008271">
    <property type="entry name" value="Ser/Thr_kinase_AS"/>
</dbReference>
<reference evidence="15 16" key="1">
    <citation type="submission" date="2018-10" db="EMBL/GenBank/DDBJ databases">
        <title>Whole genome sequence of Corynebacterium gottingense DSM 130494T.</title>
        <authorList>
            <person name="Bernier A.-M."/>
            <person name="Bernard K."/>
        </authorList>
    </citation>
    <scope>NUCLEOTIDE SEQUENCE [LARGE SCALE GENOMIC DNA]</scope>
    <source>
        <strain evidence="15 16">DSM 103494</strain>
    </source>
</reference>
<evidence type="ECO:0000259" key="13">
    <source>
        <dbReference type="PROSITE" id="PS50011"/>
    </source>
</evidence>
<dbReference type="EMBL" id="RDRE01000047">
    <property type="protein sequence ID" value="RMD17412.1"/>
    <property type="molecule type" value="Genomic_DNA"/>
</dbReference>
<dbReference type="Pfam" id="PF00069">
    <property type="entry name" value="Pkinase"/>
    <property type="match status" value="1"/>
</dbReference>
<evidence type="ECO:0000256" key="10">
    <source>
        <dbReference type="PROSITE-ProRule" id="PRU10141"/>
    </source>
</evidence>
<keyword evidence="3" id="KW-0808">Transferase</keyword>
<dbReference type="Proteomes" id="UP000266886">
    <property type="component" value="Unassembled WGS sequence"/>
</dbReference>
<evidence type="ECO:0000256" key="7">
    <source>
        <dbReference type="ARBA" id="ARBA00022840"/>
    </source>
</evidence>
<dbReference type="EC" id="2.7.11.1" evidence="1"/>
<dbReference type="InterPro" id="IPR000719">
    <property type="entry name" value="Prot_kinase_dom"/>
</dbReference>
<dbReference type="PROSITE" id="PS51178">
    <property type="entry name" value="PASTA"/>
    <property type="match status" value="3"/>
</dbReference>
<name>A0ABX9UH38_9CORY</name>
<feature type="region of interest" description="Disordered" evidence="11">
    <location>
        <begin position="333"/>
        <end position="372"/>
    </location>
</feature>
<dbReference type="SMART" id="SM00740">
    <property type="entry name" value="PASTA"/>
    <property type="match status" value="3"/>
</dbReference>
<keyword evidence="4" id="KW-0677">Repeat</keyword>
<dbReference type="InterPro" id="IPR017441">
    <property type="entry name" value="Protein_kinase_ATP_BS"/>
</dbReference>
<keyword evidence="12" id="KW-1133">Transmembrane helix</keyword>
<evidence type="ECO:0000313" key="15">
    <source>
        <dbReference type="EMBL" id="RMD17412.1"/>
    </source>
</evidence>
<dbReference type="Gene3D" id="3.30.10.20">
    <property type="match status" value="4"/>
</dbReference>
<feature type="transmembrane region" description="Helical" evidence="12">
    <location>
        <begin position="380"/>
        <end position="401"/>
    </location>
</feature>
<comment type="caution">
    <text evidence="15">The sequence shown here is derived from an EMBL/GenBank/DDBJ whole genome shotgun (WGS) entry which is preliminary data.</text>
</comment>
<feature type="binding site" evidence="10">
    <location>
        <position position="35"/>
    </location>
    <ligand>
        <name>ATP</name>
        <dbReference type="ChEBI" id="CHEBI:30616"/>
    </ligand>
</feature>
<dbReference type="Gene3D" id="1.10.510.10">
    <property type="entry name" value="Transferase(Phosphotransferase) domain 1"/>
    <property type="match status" value="1"/>
</dbReference>